<evidence type="ECO:0000259" key="5">
    <source>
        <dbReference type="PROSITE" id="PS51782"/>
    </source>
</evidence>
<feature type="compositionally biased region" description="Low complexity" evidence="3">
    <location>
        <begin position="162"/>
        <end position="187"/>
    </location>
</feature>
<feature type="region of interest" description="Disordered" evidence="3">
    <location>
        <begin position="112"/>
        <end position="318"/>
    </location>
</feature>
<dbReference type="InterPro" id="IPR036779">
    <property type="entry name" value="LysM_dom_sf"/>
</dbReference>
<organism evidence="6 7">
    <name type="scientific">Actinacidiphila acidipaludis</name>
    <dbReference type="NCBI Taxonomy" id="2873382"/>
    <lineage>
        <taxon>Bacteria</taxon>
        <taxon>Bacillati</taxon>
        <taxon>Actinomycetota</taxon>
        <taxon>Actinomycetes</taxon>
        <taxon>Kitasatosporales</taxon>
        <taxon>Streptomycetaceae</taxon>
        <taxon>Actinacidiphila</taxon>
    </lineage>
</organism>
<feature type="compositionally biased region" description="Pro residues" evidence="3">
    <location>
        <begin position="139"/>
        <end position="155"/>
    </location>
</feature>
<dbReference type="Proteomes" id="UP000778578">
    <property type="component" value="Unassembled WGS sequence"/>
</dbReference>
<comment type="caution">
    <text evidence="6">The sequence shown here is derived from an EMBL/GenBank/DDBJ whole genome shotgun (WGS) entry which is preliminary data.</text>
</comment>
<dbReference type="EMBL" id="JAINZZ010000003">
    <property type="protein sequence ID" value="MBY8876865.1"/>
    <property type="molecule type" value="Genomic_DNA"/>
</dbReference>
<protein>
    <submittedName>
        <fullName evidence="6">Transglycosylase family protein</fullName>
    </submittedName>
</protein>
<gene>
    <name evidence="6" type="ORF">K7862_04320</name>
</gene>
<sequence length="369" mass="36328">MLSSGNGRHRRPRPTPAAVVTVATAAATGAGIALPLLGATVAQAADSSTWDRVAVCETGGLWSANTGNGFYGGLAITQTTWVEFGGGEYADRPDLASRAQQITVAERILEGLGPDAWPGCEKKTGLQKDTSKPDVDPGTPSPRPTLPGLPLPTLPDVPATPTAGSPSGDSTAGTPSTSPATGPAASGGQNGSGDANGSGGYGDQDGSGDTGGSNTDPESAPPTTGATTSGDAQGTTPGVPGTPPSTTTPADGATTPADPGQGGGRHAKPYSPTDEELAAADRASRTELYSTTGQDATGSSSATPGNANKGDNSGTSGTGAYRIGLGDTLSSIASGHHVQGGWHALYDTNHQVIGDDPNLIKPGQILNLG</sequence>
<feature type="compositionally biased region" description="Polar residues" evidence="3">
    <location>
        <begin position="214"/>
        <end position="233"/>
    </location>
</feature>
<evidence type="ECO:0000256" key="1">
    <source>
        <dbReference type="ARBA" id="ARBA00010830"/>
    </source>
</evidence>
<evidence type="ECO:0000256" key="2">
    <source>
        <dbReference type="ARBA" id="ARBA00022801"/>
    </source>
</evidence>
<dbReference type="Gene3D" id="3.10.350.10">
    <property type="entry name" value="LysM domain"/>
    <property type="match status" value="1"/>
</dbReference>
<feature type="compositionally biased region" description="Polar residues" evidence="3">
    <location>
        <begin position="287"/>
        <end position="315"/>
    </location>
</feature>
<feature type="compositionally biased region" description="Gly residues" evidence="3">
    <location>
        <begin position="188"/>
        <end position="211"/>
    </location>
</feature>
<feature type="compositionally biased region" description="Basic and acidic residues" evidence="3">
    <location>
        <begin position="120"/>
        <end position="135"/>
    </location>
</feature>
<name>A0ABS7Q147_9ACTN</name>
<feature type="domain" description="LysM" evidence="5">
    <location>
        <begin position="319"/>
        <end position="368"/>
    </location>
</feature>
<reference evidence="6 7" key="1">
    <citation type="submission" date="2021-08" db="EMBL/GenBank/DDBJ databases">
        <title>WGS of actinomycetes from Thailand.</title>
        <authorList>
            <person name="Thawai C."/>
        </authorList>
    </citation>
    <scope>NUCLEOTIDE SEQUENCE [LARGE SCALE GENOMIC DNA]</scope>
    <source>
        <strain evidence="6 7">PLK6-54</strain>
    </source>
</reference>
<dbReference type="InterPro" id="IPR010618">
    <property type="entry name" value="RPF"/>
</dbReference>
<evidence type="ECO:0000256" key="3">
    <source>
        <dbReference type="SAM" id="MobiDB-lite"/>
    </source>
</evidence>
<keyword evidence="2" id="KW-0378">Hydrolase</keyword>
<dbReference type="Gene3D" id="1.10.530.10">
    <property type="match status" value="1"/>
</dbReference>
<dbReference type="SUPFAM" id="SSF53955">
    <property type="entry name" value="Lysozyme-like"/>
    <property type="match status" value="1"/>
</dbReference>
<dbReference type="RefSeq" id="WP_222960732.1">
    <property type="nucleotide sequence ID" value="NZ_JAINZZ010000003.1"/>
</dbReference>
<keyword evidence="4" id="KW-0732">Signal</keyword>
<proteinExistence type="inferred from homology"/>
<dbReference type="InterPro" id="IPR023346">
    <property type="entry name" value="Lysozyme-like_dom_sf"/>
</dbReference>
<feature type="chain" id="PRO_5045090027" evidence="4">
    <location>
        <begin position="45"/>
        <end position="369"/>
    </location>
</feature>
<comment type="similarity">
    <text evidence="1">Belongs to the transglycosylase family. Rpf subfamily.</text>
</comment>
<dbReference type="PROSITE" id="PS51782">
    <property type="entry name" value="LYSM"/>
    <property type="match status" value="1"/>
</dbReference>
<keyword evidence="7" id="KW-1185">Reference proteome</keyword>
<accession>A0ABS7Q147</accession>
<feature type="compositionally biased region" description="Low complexity" evidence="3">
    <location>
        <begin position="234"/>
        <end position="259"/>
    </location>
</feature>
<dbReference type="CDD" id="cd13925">
    <property type="entry name" value="RPF"/>
    <property type="match status" value="1"/>
</dbReference>
<dbReference type="CDD" id="cd00118">
    <property type="entry name" value="LysM"/>
    <property type="match status" value="1"/>
</dbReference>
<feature type="signal peptide" evidence="4">
    <location>
        <begin position="1"/>
        <end position="44"/>
    </location>
</feature>
<evidence type="ECO:0000256" key="4">
    <source>
        <dbReference type="SAM" id="SignalP"/>
    </source>
</evidence>
<dbReference type="InterPro" id="IPR018392">
    <property type="entry name" value="LysM"/>
</dbReference>
<evidence type="ECO:0000313" key="6">
    <source>
        <dbReference type="EMBL" id="MBY8876865.1"/>
    </source>
</evidence>
<dbReference type="Pfam" id="PF06737">
    <property type="entry name" value="Transglycosylas"/>
    <property type="match status" value="1"/>
</dbReference>
<evidence type="ECO:0000313" key="7">
    <source>
        <dbReference type="Proteomes" id="UP000778578"/>
    </source>
</evidence>